<evidence type="ECO:0000256" key="1">
    <source>
        <dbReference type="SAM" id="SignalP"/>
    </source>
</evidence>
<name>A0A0D6EF41_SPOSA</name>
<dbReference type="Pfam" id="PF26113">
    <property type="entry name" value="GH16_XgeA"/>
    <property type="match status" value="1"/>
</dbReference>
<keyword evidence="4" id="KW-1185">Reference proteome</keyword>
<evidence type="ECO:0000313" key="4">
    <source>
        <dbReference type="Proteomes" id="UP000243876"/>
    </source>
</evidence>
<dbReference type="InterPro" id="IPR000757">
    <property type="entry name" value="Beta-glucanase-like"/>
</dbReference>
<feature type="chain" id="PRO_5002303292" evidence="1">
    <location>
        <begin position="18"/>
        <end position="364"/>
    </location>
</feature>
<feature type="signal peptide" evidence="1">
    <location>
        <begin position="1"/>
        <end position="17"/>
    </location>
</feature>
<dbReference type="Proteomes" id="UP000243876">
    <property type="component" value="Unassembled WGS sequence"/>
</dbReference>
<dbReference type="PANTHER" id="PTHR10963">
    <property type="entry name" value="GLYCOSYL HYDROLASE-RELATED"/>
    <property type="match status" value="1"/>
</dbReference>
<proteinExistence type="predicted"/>
<accession>A0A0D6EF41</accession>
<sequence>MRAAVVALSALSATALASHSPSSSHRRSLPKRSSSYSLTTHAVGQDFFDLFDFATGSDNGGIAVCEFATGGGSSGAARYHELTWRCCTMITDVDSSTAWSNDLVQVKDGRAHIRVSSEGSGSTRQAVKLTSKNQYSEGLYIWDVERMPQVCGAWPAIWSSGADWPNQGEIDIVEYVSHQSMNSFSVHTGPGCWAGSSGYTGTEMLATSFALDCDADATASQGCGFRTTRNNTAGIGANFGEGGVYAMEWSSDGIKAWFFARDSIPSDITEKNPDPSSWATPDMYVAASSCDPSTYFGPQTFVVNTNLCGTWPNGVWSTDNSYAGQSEGSCAATTGFATCEEYVQSRGEDFKHAYWRIASFSIYN</sequence>
<dbReference type="GO" id="GO:0004553">
    <property type="term" value="F:hydrolase activity, hydrolyzing O-glycosyl compounds"/>
    <property type="evidence" value="ECO:0007669"/>
    <property type="project" value="InterPro"/>
</dbReference>
<feature type="domain" description="GH16" evidence="2">
    <location>
        <begin position="34"/>
        <end position="320"/>
    </location>
</feature>
<dbReference type="SUPFAM" id="SSF49899">
    <property type="entry name" value="Concanavalin A-like lectins/glucanases"/>
    <property type="match status" value="1"/>
</dbReference>
<dbReference type="PANTHER" id="PTHR10963:SF24">
    <property type="entry name" value="GLYCOSIDASE C21B10.07-RELATED"/>
    <property type="match status" value="1"/>
</dbReference>
<dbReference type="Gene3D" id="2.60.120.200">
    <property type="match status" value="1"/>
</dbReference>
<evidence type="ECO:0000313" key="3">
    <source>
        <dbReference type="EMBL" id="CEQ38589.1"/>
    </source>
</evidence>
<gene>
    <name evidence="3" type="primary">SPOSA6832_00036</name>
</gene>
<organism evidence="3 4">
    <name type="scientific">Sporidiobolus salmonicolor</name>
    <name type="common">Yeast-like fungus</name>
    <name type="synonym">Sporobolomyces salmonicolor</name>
    <dbReference type="NCBI Taxonomy" id="5005"/>
    <lineage>
        <taxon>Eukaryota</taxon>
        <taxon>Fungi</taxon>
        <taxon>Dikarya</taxon>
        <taxon>Basidiomycota</taxon>
        <taxon>Pucciniomycotina</taxon>
        <taxon>Microbotryomycetes</taxon>
        <taxon>Sporidiobolales</taxon>
        <taxon>Sporidiobolaceae</taxon>
        <taxon>Sporobolomyces</taxon>
    </lineage>
</organism>
<evidence type="ECO:0000259" key="2">
    <source>
        <dbReference type="PROSITE" id="PS51762"/>
    </source>
</evidence>
<dbReference type="PROSITE" id="PS51762">
    <property type="entry name" value="GH16_2"/>
    <property type="match status" value="1"/>
</dbReference>
<dbReference type="InterPro" id="IPR013320">
    <property type="entry name" value="ConA-like_dom_sf"/>
</dbReference>
<keyword evidence="1" id="KW-0732">Signal</keyword>
<dbReference type="AlphaFoldDB" id="A0A0D6EF41"/>
<dbReference type="InterPro" id="IPR050546">
    <property type="entry name" value="Glycosyl_Hydrlase_16"/>
</dbReference>
<protein>
    <submittedName>
        <fullName evidence="3">SPOSA6832_00036-mRNA-1:cds</fullName>
    </submittedName>
</protein>
<dbReference type="EMBL" id="CENE01000001">
    <property type="protein sequence ID" value="CEQ38589.1"/>
    <property type="molecule type" value="Genomic_DNA"/>
</dbReference>
<dbReference type="OrthoDB" id="192832at2759"/>
<dbReference type="GO" id="GO:0009251">
    <property type="term" value="P:glucan catabolic process"/>
    <property type="evidence" value="ECO:0007669"/>
    <property type="project" value="TreeGrafter"/>
</dbReference>
<reference evidence="4" key="1">
    <citation type="submission" date="2015-02" db="EMBL/GenBank/DDBJ databases">
        <authorList>
            <person name="Gon?alves P."/>
        </authorList>
    </citation>
    <scope>NUCLEOTIDE SEQUENCE [LARGE SCALE GENOMIC DNA]</scope>
</reference>